<dbReference type="KEGG" id="hhk:HH1059_19740"/>
<accession>A0A125T2S2</accession>
<dbReference type="GO" id="GO:0032993">
    <property type="term" value="C:protein-DNA complex"/>
    <property type="evidence" value="ECO:0007669"/>
    <property type="project" value="TreeGrafter"/>
</dbReference>
<dbReference type="PROSITE" id="PS50110">
    <property type="entry name" value="RESPONSE_REGULATORY"/>
    <property type="match status" value="1"/>
</dbReference>
<dbReference type="InterPro" id="IPR011006">
    <property type="entry name" value="CheY-like_superfamily"/>
</dbReference>
<dbReference type="PANTHER" id="PTHR48111:SF1">
    <property type="entry name" value="TWO-COMPONENT RESPONSE REGULATOR ORR33"/>
    <property type="match status" value="1"/>
</dbReference>
<dbReference type="CDD" id="cd00383">
    <property type="entry name" value="trans_reg_C"/>
    <property type="match status" value="1"/>
</dbReference>
<dbReference type="Gene3D" id="3.40.50.2300">
    <property type="match status" value="1"/>
</dbReference>
<sequence>MKPPHILLIEDERSSRSICLNALLRAEYQATVALTAREGLRLLRSTHFDLVLLDLNLPDADGLSLASTLHGSHPELPIIMMTVRTAAEQRAAGLEAGAVDYLSKPFHQTELIHRVRRALAAGPPTPATQITFGPWLLEVEQRSLHHAEGFELELTLGEARLIEFLLRARGRPVNRDQLAEAVARSREGNPKSVDVLVSRLRRKLEDKTRGLRHIVAVPGLGYRIEVGE</sequence>
<feature type="domain" description="Response regulatory" evidence="8">
    <location>
        <begin position="5"/>
        <end position="119"/>
    </location>
</feature>
<keyword evidence="1 6" id="KW-0597">Phosphoprotein</keyword>
<feature type="DNA-binding region" description="OmpR/PhoB-type" evidence="7">
    <location>
        <begin position="127"/>
        <end position="226"/>
    </location>
</feature>
<dbReference type="Proteomes" id="UP000218890">
    <property type="component" value="Chromosome"/>
</dbReference>
<feature type="domain" description="OmpR/PhoB-type" evidence="9">
    <location>
        <begin position="127"/>
        <end position="226"/>
    </location>
</feature>
<dbReference type="GO" id="GO:0005829">
    <property type="term" value="C:cytosol"/>
    <property type="evidence" value="ECO:0007669"/>
    <property type="project" value="TreeGrafter"/>
</dbReference>
<gene>
    <name evidence="10" type="ORF">HH1059_19740</name>
</gene>
<keyword evidence="2" id="KW-0902">Two-component regulatory system</keyword>
<dbReference type="EMBL" id="AP017372">
    <property type="protein sequence ID" value="BAU58675.2"/>
    <property type="molecule type" value="Genomic_DNA"/>
</dbReference>
<keyword evidence="5" id="KW-0804">Transcription</keyword>
<protein>
    <submittedName>
        <fullName evidence="10">Two-component system response regulator OmpR</fullName>
    </submittedName>
</protein>
<dbReference type="InterPro" id="IPR016032">
    <property type="entry name" value="Sig_transdc_resp-reg_C-effctor"/>
</dbReference>
<evidence type="ECO:0000256" key="6">
    <source>
        <dbReference type="PROSITE-ProRule" id="PRU00169"/>
    </source>
</evidence>
<dbReference type="Gene3D" id="1.10.10.10">
    <property type="entry name" value="Winged helix-like DNA-binding domain superfamily/Winged helix DNA-binding domain"/>
    <property type="match status" value="1"/>
</dbReference>
<feature type="modified residue" description="4-aspartylphosphate" evidence="6">
    <location>
        <position position="54"/>
    </location>
</feature>
<evidence type="ECO:0000256" key="4">
    <source>
        <dbReference type="ARBA" id="ARBA00023125"/>
    </source>
</evidence>
<dbReference type="InterPro" id="IPR039420">
    <property type="entry name" value="WalR-like"/>
</dbReference>
<dbReference type="SUPFAM" id="SSF52172">
    <property type="entry name" value="CheY-like"/>
    <property type="match status" value="1"/>
</dbReference>
<evidence type="ECO:0000256" key="3">
    <source>
        <dbReference type="ARBA" id="ARBA00023015"/>
    </source>
</evidence>
<dbReference type="PANTHER" id="PTHR48111">
    <property type="entry name" value="REGULATOR OF RPOS"/>
    <property type="match status" value="1"/>
</dbReference>
<dbReference type="Pfam" id="PF00486">
    <property type="entry name" value="Trans_reg_C"/>
    <property type="match status" value="1"/>
</dbReference>
<reference evidence="10" key="1">
    <citation type="submission" date="2016-02" db="EMBL/GenBank/DDBJ databases">
        <title>Halorhodospira halochloris DSM-1059 complete genome, version 2.</title>
        <authorList>
            <person name="Tsukatani Y."/>
        </authorList>
    </citation>
    <scope>NUCLEOTIDE SEQUENCE</scope>
    <source>
        <strain evidence="10">DSM 1059</strain>
    </source>
</reference>
<dbReference type="OrthoDB" id="9802426at2"/>
<evidence type="ECO:0000256" key="5">
    <source>
        <dbReference type="ARBA" id="ARBA00023163"/>
    </source>
</evidence>
<evidence type="ECO:0000259" key="8">
    <source>
        <dbReference type="PROSITE" id="PS50110"/>
    </source>
</evidence>
<dbReference type="InterPro" id="IPR036388">
    <property type="entry name" value="WH-like_DNA-bd_sf"/>
</dbReference>
<dbReference type="SMART" id="SM00448">
    <property type="entry name" value="REC"/>
    <property type="match status" value="1"/>
</dbReference>
<proteinExistence type="predicted"/>
<dbReference type="GO" id="GO:0000156">
    <property type="term" value="F:phosphorelay response regulator activity"/>
    <property type="evidence" value="ECO:0007669"/>
    <property type="project" value="TreeGrafter"/>
</dbReference>
<organism evidence="10 11">
    <name type="scientific">Halorhodospira halochloris</name>
    <name type="common">Ectothiorhodospira halochloris</name>
    <dbReference type="NCBI Taxonomy" id="1052"/>
    <lineage>
        <taxon>Bacteria</taxon>
        <taxon>Pseudomonadati</taxon>
        <taxon>Pseudomonadota</taxon>
        <taxon>Gammaproteobacteria</taxon>
        <taxon>Chromatiales</taxon>
        <taxon>Ectothiorhodospiraceae</taxon>
        <taxon>Halorhodospira</taxon>
    </lineage>
</organism>
<dbReference type="PROSITE" id="PS51755">
    <property type="entry name" value="OMPR_PHOB"/>
    <property type="match status" value="1"/>
</dbReference>
<dbReference type="SMART" id="SM00862">
    <property type="entry name" value="Trans_reg_C"/>
    <property type="match status" value="1"/>
</dbReference>
<evidence type="ECO:0000256" key="7">
    <source>
        <dbReference type="PROSITE-ProRule" id="PRU01091"/>
    </source>
</evidence>
<dbReference type="InterPro" id="IPR001789">
    <property type="entry name" value="Sig_transdc_resp-reg_receiver"/>
</dbReference>
<dbReference type="InterPro" id="IPR001867">
    <property type="entry name" value="OmpR/PhoB-type_DNA-bd"/>
</dbReference>
<keyword evidence="3" id="KW-0805">Transcription regulation</keyword>
<evidence type="ECO:0000256" key="1">
    <source>
        <dbReference type="ARBA" id="ARBA00022553"/>
    </source>
</evidence>
<evidence type="ECO:0000256" key="2">
    <source>
        <dbReference type="ARBA" id="ARBA00023012"/>
    </source>
</evidence>
<dbReference type="RefSeq" id="WP_096410000.1">
    <property type="nucleotide sequence ID" value="NZ_AP017372.2"/>
</dbReference>
<evidence type="ECO:0000313" key="11">
    <source>
        <dbReference type="Proteomes" id="UP000218890"/>
    </source>
</evidence>
<keyword evidence="11" id="KW-1185">Reference proteome</keyword>
<name>A0A125T2S2_HALHR</name>
<evidence type="ECO:0000313" key="10">
    <source>
        <dbReference type="EMBL" id="BAU58675.2"/>
    </source>
</evidence>
<dbReference type="Pfam" id="PF00072">
    <property type="entry name" value="Response_reg"/>
    <property type="match status" value="1"/>
</dbReference>
<keyword evidence="4 7" id="KW-0238">DNA-binding</keyword>
<dbReference type="GO" id="GO:0000976">
    <property type="term" value="F:transcription cis-regulatory region binding"/>
    <property type="evidence" value="ECO:0007669"/>
    <property type="project" value="TreeGrafter"/>
</dbReference>
<evidence type="ECO:0000259" key="9">
    <source>
        <dbReference type="PROSITE" id="PS51755"/>
    </source>
</evidence>
<dbReference type="GO" id="GO:0006355">
    <property type="term" value="P:regulation of DNA-templated transcription"/>
    <property type="evidence" value="ECO:0007669"/>
    <property type="project" value="InterPro"/>
</dbReference>
<dbReference type="SUPFAM" id="SSF46894">
    <property type="entry name" value="C-terminal effector domain of the bipartite response regulators"/>
    <property type="match status" value="1"/>
</dbReference>
<dbReference type="AlphaFoldDB" id="A0A125T2S2"/>